<evidence type="ECO:0000313" key="2">
    <source>
        <dbReference type="Proteomes" id="UP001163603"/>
    </source>
</evidence>
<comment type="caution">
    <text evidence="1">The sequence shown here is derived from an EMBL/GenBank/DDBJ whole genome shotgun (WGS) entry which is preliminary data.</text>
</comment>
<accession>A0ACC0X5V8</accession>
<gene>
    <name evidence="1" type="ORF">Pint_34273</name>
</gene>
<keyword evidence="2" id="KW-1185">Reference proteome</keyword>
<dbReference type="EMBL" id="CM047749">
    <property type="protein sequence ID" value="KAJ0010808.1"/>
    <property type="molecule type" value="Genomic_DNA"/>
</dbReference>
<dbReference type="Proteomes" id="UP001163603">
    <property type="component" value="Chromosome 14"/>
</dbReference>
<organism evidence="1 2">
    <name type="scientific">Pistacia integerrima</name>
    <dbReference type="NCBI Taxonomy" id="434235"/>
    <lineage>
        <taxon>Eukaryota</taxon>
        <taxon>Viridiplantae</taxon>
        <taxon>Streptophyta</taxon>
        <taxon>Embryophyta</taxon>
        <taxon>Tracheophyta</taxon>
        <taxon>Spermatophyta</taxon>
        <taxon>Magnoliopsida</taxon>
        <taxon>eudicotyledons</taxon>
        <taxon>Gunneridae</taxon>
        <taxon>Pentapetalae</taxon>
        <taxon>rosids</taxon>
        <taxon>malvids</taxon>
        <taxon>Sapindales</taxon>
        <taxon>Anacardiaceae</taxon>
        <taxon>Pistacia</taxon>
    </lineage>
</organism>
<proteinExistence type="predicted"/>
<evidence type="ECO:0000313" key="1">
    <source>
        <dbReference type="EMBL" id="KAJ0010808.1"/>
    </source>
</evidence>
<reference evidence="2" key="1">
    <citation type="journal article" date="2023" name="G3 (Bethesda)">
        <title>Genome assembly and association tests identify interacting loci associated with vigor, precocity, and sex in interspecific pistachio rootstocks.</title>
        <authorList>
            <person name="Palmer W."/>
            <person name="Jacygrad E."/>
            <person name="Sagayaradj S."/>
            <person name="Cavanaugh K."/>
            <person name="Han R."/>
            <person name="Bertier L."/>
            <person name="Beede B."/>
            <person name="Kafkas S."/>
            <person name="Golino D."/>
            <person name="Preece J."/>
            <person name="Michelmore R."/>
        </authorList>
    </citation>
    <scope>NUCLEOTIDE SEQUENCE [LARGE SCALE GENOMIC DNA]</scope>
</reference>
<sequence>MIIYERKPLLQETLNSRTHSKHSNRVKLSQALLFFRRKTPNKTMVLEATMICVDNSEWMRNGDYSPSRLRAQSDAVSLICGAKTQSNPENTVGVLTMAGKGVRVLTTPTTDLGKILACMHGML</sequence>
<protein>
    <submittedName>
        <fullName evidence="1">Uncharacterized protein</fullName>
    </submittedName>
</protein>
<name>A0ACC0X5V8_9ROSI</name>